<organism evidence="2">
    <name type="scientific">Arion vulgaris</name>
    <dbReference type="NCBI Taxonomy" id="1028688"/>
    <lineage>
        <taxon>Eukaryota</taxon>
        <taxon>Metazoa</taxon>
        <taxon>Spiralia</taxon>
        <taxon>Lophotrochozoa</taxon>
        <taxon>Mollusca</taxon>
        <taxon>Gastropoda</taxon>
        <taxon>Heterobranchia</taxon>
        <taxon>Euthyneura</taxon>
        <taxon>Panpulmonata</taxon>
        <taxon>Eupulmonata</taxon>
        <taxon>Stylommatophora</taxon>
        <taxon>Helicina</taxon>
        <taxon>Arionoidea</taxon>
        <taxon>Arionidae</taxon>
        <taxon>Arion</taxon>
    </lineage>
</organism>
<proteinExistence type="predicted"/>
<evidence type="ECO:0000313" key="2">
    <source>
        <dbReference type="EMBL" id="CEK55369.1"/>
    </source>
</evidence>
<evidence type="ECO:0000256" key="1">
    <source>
        <dbReference type="SAM" id="MobiDB-lite"/>
    </source>
</evidence>
<feature type="region of interest" description="Disordered" evidence="1">
    <location>
        <begin position="42"/>
        <end position="114"/>
    </location>
</feature>
<reference evidence="2" key="1">
    <citation type="submission" date="2014-12" db="EMBL/GenBank/DDBJ databases">
        <title>Insight into the proteome of Arion vulgaris.</title>
        <authorList>
            <person name="Aradska J."/>
            <person name="Bulat T."/>
            <person name="Smidak R."/>
            <person name="Sarate P."/>
            <person name="Gangsoo J."/>
            <person name="Sialana F."/>
            <person name="Bilban M."/>
            <person name="Lubec G."/>
        </authorList>
    </citation>
    <scope>NUCLEOTIDE SEQUENCE</scope>
    <source>
        <tissue evidence="2">Skin</tissue>
    </source>
</reference>
<name>A0A0B6YGR7_9EUPU</name>
<dbReference type="AlphaFoldDB" id="A0A0B6YGR7"/>
<sequence>TSPIHQISSKSCSPVVEELSPRDSHSTLHAVTKHGYPGSYYGDHSGRHYGDDALPADVGSHSSGIGSRNTSQSTNSYHVHYRGSGGKGSASLSSGHGHDMSQDMISGLVIGHPS</sequence>
<feature type="region of interest" description="Disordered" evidence="1">
    <location>
        <begin position="1"/>
        <end position="28"/>
    </location>
</feature>
<protein>
    <submittedName>
        <fullName evidence="2">Uncharacterized protein</fullName>
    </submittedName>
</protein>
<feature type="compositionally biased region" description="Polar residues" evidence="1">
    <location>
        <begin position="1"/>
        <end position="12"/>
    </location>
</feature>
<feature type="compositionally biased region" description="Polar residues" evidence="1">
    <location>
        <begin position="60"/>
        <end position="77"/>
    </location>
</feature>
<feature type="non-terminal residue" evidence="2">
    <location>
        <position position="114"/>
    </location>
</feature>
<dbReference type="EMBL" id="HACG01008504">
    <property type="protein sequence ID" value="CEK55369.1"/>
    <property type="molecule type" value="Transcribed_RNA"/>
</dbReference>
<feature type="non-terminal residue" evidence="2">
    <location>
        <position position="1"/>
    </location>
</feature>
<accession>A0A0B6YGR7</accession>
<gene>
    <name evidence="2" type="primary">ORF25033</name>
</gene>